<reference evidence="3" key="1">
    <citation type="journal article" date="2017" name="Genome Biol.">
        <title>Comparative genomics reveals high biological diversity and specific adaptations in the industrially and medically important fungal genus Aspergillus.</title>
        <authorList>
            <person name="de Vries R.P."/>
            <person name="Riley R."/>
            <person name="Wiebenga A."/>
            <person name="Aguilar-Osorio G."/>
            <person name="Amillis S."/>
            <person name="Uchima C.A."/>
            <person name="Anderluh G."/>
            <person name="Asadollahi M."/>
            <person name="Askin M."/>
            <person name="Barry K."/>
            <person name="Battaglia E."/>
            <person name="Bayram O."/>
            <person name="Benocci T."/>
            <person name="Braus-Stromeyer S.A."/>
            <person name="Caldana C."/>
            <person name="Canovas D."/>
            <person name="Cerqueira G.C."/>
            <person name="Chen F."/>
            <person name="Chen W."/>
            <person name="Choi C."/>
            <person name="Clum A."/>
            <person name="Dos Santos R.A."/>
            <person name="Damasio A.R."/>
            <person name="Diallinas G."/>
            <person name="Emri T."/>
            <person name="Fekete E."/>
            <person name="Flipphi M."/>
            <person name="Freyberg S."/>
            <person name="Gallo A."/>
            <person name="Gournas C."/>
            <person name="Habgood R."/>
            <person name="Hainaut M."/>
            <person name="Harispe M.L."/>
            <person name="Henrissat B."/>
            <person name="Hilden K.S."/>
            <person name="Hope R."/>
            <person name="Hossain A."/>
            <person name="Karabika E."/>
            <person name="Karaffa L."/>
            <person name="Karanyi Z."/>
            <person name="Krasevec N."/>
            <person name="Kuo A."/>
            <person name="Kusch H."/>
            <person name="LaButti K."/>
            <person name="Lagendijk E.L."/>
            <person name="Lapidus A."/>
            <person name="Levasseur A."/>
            <person name="Lindquist E."/>
            <person name="Lipzen A."/>
            <person name="Logrieco A.F."/>
            <person name="MacCabe A."/>
            <person name="Maekelae M.R."/>
            <person name="Malavazi I."/>
            <person name="Melin P."/>
            <person name="Meyer V."/>
            <person name="Mielnichuk N."/>
            <person name="Miskei M."/>
            <person name="Molnar A.P."/>
            <person name="Mule G."/>
            <person name="Ngan C.Y."/>
            <person name="Orejas M."/>
            <person name="Orosz E."/>
            <person name="Ouedraogo J.P."/>
            <person name="Overkamp K.M."/>
            <person name="Park H.-S."/>
            <person name="Perrone G."/>
            <person name="Piumi F."/>
            <person name="Punt P.J."/>
            <person name="Ram A.F."/>
            <person name="Ramon A."/>
            <person name="Rauscher S."/>
            <person name="Record E."/>
            <person name="Riano-Pachon D.M."/>
            <person name="Robert V."/>
            <person name="Roehrig J."/>
            <person name="Ruller R."/>
            <person name="Salamov A."/>
            <person name="Salih N.S."/>
            <person name="Samson R.A."/>
            <person name="Sandor E."/>
            <person name="Sanguinetti M."/>
            <person name="Schuetze T."/>
            <person name="Sepcic K."/>
            <person name="Shelest E."/>
            <person name="Sherlock G."/>
            <person name="Sophianopoulou V."/>
            <person name="Squina F.M."/>
            <person name="Sun H."/>
            <person name="Susca A."/>
            <person name="Todd R.B."/>
            <person name="Tsang A."/>
            <person name="Unkles S.E."/>
            <person name="van de Wiele N."/>
            <person name="van Rossen-Uffink D."/>
            <person name="Oliveira J.V."/>
            <person name="Vesth T.C."/>
            <person name="Visser J."/>
            <person name="Yu J.-H."/>
            <person name="Zhou M."/>
            <person name="Andersen M.R."/>
            <person name="Archer D.B."/>
            <person name="Baker S.E."/>
            <person name="Benoit I."/>
            <person name="Brakhage A.A."/>
            <person name="Braus G.H."/>
            <person name="Fischer R."/>
            <person name="Frisvad J.C."/>
            <person name="Goldman G.H."/>
            <person name="Houbraken J."/>
            <person name="Oakley B."/>
            <person name="Pocsi I."/>
            <person name="Scazzocchio C."/>
            <person name="Seiboth B."/>
            <person name="vanKuyk P.A."/>
            <person name="Wortman J."/>
            <person name="Dyer P.S."/>
            <person name="Grigoriev I.V."/>
        </authorList>
    </citation>
    <scope>NUCLEOTIDE SEQUENCE [LARGE SCALE GENOMIC DNA]</scope>
    <source>
        <strain evidence="3">ITEM 5010</strain>
    </source>
</reference>
<dbReference type="EMBL" id="KV907504">
    <property type="protein sequence ID" value="OOF93515.1"/>
    <property type="molecule type" value="Genomic_DNA"/>
</dbReference>
<proteinExistence type="predicted"/>
<feature type="domain" description="F-box" evidence="1">
    <location>
        <begin position="1"/>
        <end position="48"/>
    </location>
</feature>
<dbReference type="STRING" id="602072.A0A1R3RGB0"/>
<dbReference type="AlphaFoldDB" id="A0A1R3RGB0"/>
<gene>
    <name evidence="2" type="ORF">ASPCADRAFT_209474</name>
</gene>
<keyword evidence="3" id="KW-1185">Reference proteome</keyword>
<dbReference type="Pfam" id="PF24969">
    <property type="entry name" value="LRR_15"/>
    <property type="match status" value="1"/>
</dbReference>
<dbReference type="Pfam" id="PF12937">
    <property type="entry name" value="F-box-like"/>
    <property type="match status" value="1"/>
</dbReference>
<sequence>MNRLPDELLLLIVDNIYLHRDKYRFLLVCRRWRSVLYKSVNRNVWINGRCIRPLVLAIQDNPALGSAIQSLRLHWWSSYTRKTEDHDITSVLPLVAQISQSGEETKEWEEALEKGNQDAWLGLLLLSLENLTDLNMHYTWNPTFLHRVISRAAMCEYPLDTKPVLQRLETLYVDASDDNKAYFPNVEFLPFFRLPSMRTVSLDAVIESAHKKRDHPAFKASRGTSPVVSLELGGNSNGSKGMAEYITSCMNLERFKYSHSNQAIWAEQYISFRPRAFYTALCSQKHSLQVIYLDDMDGLTGAESDEEDPKDLPDNWLGSFADFNKLWDLQVPVANLLNFHKSDQVPRVSSLKEILPRSLKRLHLGKFVNSQLDLVRSNLLELVACREEFPHLEQLELQTSFMELIQQESGPPLTIKQALTPLIDVCEDAGVKMTIIRW</sequence>
<dbReference type="Proteomes" id="UP000188318">
    <property type="component" value="Unassembled WGS sequence"/>
</dbReference>
<accession>A0A1R3RGB0</accession>
<dbReference type="InterPro" id="IPR056867">
    <property type="entry name" value="LRR_15"/>
</dbReference>
<dbReference type="InterPro" id="IPR001810">
    <property type="entry name" value="F-box_dom"/>
</dbReference>
<evidence type="ECO:0000259" key="1">
    <source>
        <dbReference type="PROSITE" id="PS50181"/>
    </source>
</evidence>
<dbReference type="OMA" id="WITRIVS"/>
<dbReference type="VEuPathDB" id="FungiDB:ASPCADRAFT_209474"/>
<dbReference type="PROSITE" id="PS50181">
    <property type="entry name" value="FBOX"/>
    <property type="match status" value="1"/>
</dbReference>
<organism evidence="2 3">
    <name type="scientific">Aspergillus carbonarius (strain ITEM 5010)</name>
    <dbReference type="NCBI Taxonomy" id="602072"/>
    <lineage>
        <taxon>Eukaryota</taxon>
        <taxon>Fungi</taxon>
        <taxon>Dikarya</taxon>
        <taxon>Ascomycota</taxon>
        <taxon>Pezizomycotina</taxon>
        <taxon>Eurotiomycetes</taxon>
        <taxon>Eurotiomycetidae</taxon>
        <taxon>Eurotiales</taxon>
        <taxon>Aspergillaceae</taxon>
        <taxon>Aspergillus</taxon>
        <taxon>Aspergillus subgen. Circumdati</taxon>
    </lineage>
</organism>
<name>A0A1R3RGB0_ASPC5</name>
<evidence type="ECO:0000313" key="3">
    <source>
        <dbReference type="Proteomes" id="UP000188318"/>
    </source>
</evidence>
<dbReference type="OrthoDB" id="5130616at2759"/>
<protein>
    <recommendedName>
        <fullName evidence="1">F-box domain-containing protein</fullName>
    </recommendedName>
</protein>
<evidence type="ECO:0000313" key="2">
    <source>
        <dbReference type="EMBL" id="OOF93515.1"/>
    </source>
</evidence>